<dbReference type="InterPro" id="IPR001597">
    <property type="entry name" value="ArAA_b-elim_lyase/Thr_aldolase"/>
</dbReference>
<name>A0A0C2CRW0_9BACT</name>
<dbReference type="Gene3D" id="3.40.640.10">
    <property type="entry name" value="Type I PLP-dependent aspartate aminotransferase-like (Major domain)"/>
    <property type="match status" value="1"/>
</dbReference>
<dbReference type="InterPro" id="IPR015424">
    <property type="entry name" value="PyrdxlP-dep_Trfase"/>
</dbReference>
<reference evidence="7 8" key="1">
    <citation type="submission" date="2014-12" db="EMBL/GenBank/DDBJ databases">
        <title>Genome assembly of Enhygromyxa salina DSM 15201.</title>
        <authorList>
            <person name="Sharma G."/>
            <person name="Subramanian S."/>
        </authorList>
    </citation>
    <scope>NUCLEOTIDE SEQUENCE [LARGE SCALE GENOMIC DNA]</scope>
    <source>
        <strain evidence="7 8">DSM 15201</strain>
    </source>
</reference>
<dbReference type="PANTHER" id="PTHR32325">
    <property type="entry name" value="BETA-ELIMINATING LYASE-LIKE PROTEIN-RELATED"/>
    <property type="match status" value="1"/>
</dbReference>
<dbReference type="PANTHER" id="PTHR32325:SF4">
    <property type="entry name" value="TRYPTOPHANASE"/>
    <property type="match status" value="1"/>
</dbReference>
<protein>
    <submittedName>
        <fullName evidence="7">Tryptophanase</fullName>
    </submittedName>
</protein>
<accession>A0A0C2CRW0</accession>
<comment type="similarity">
    <text evidence="2">Belongs to the beta-eliminating lyase family.</text>
</comment>
<keyword evidence="3 5" id="KW-0663">Pyridoxal phosphate</keyword>
<keyword evidence="4" id="KW-0456">Lyase</keyword>
<proteinExistence type="inferred from homology"/>
<evidence type="ECO:0000256" key="3">
    <source>
        <dbReference type="ARBA" id="ARBA00022898"/>
    </source>
</evidence>
<evidence type="ECO:0000256" key="1">
    <source>
        <dbReference type="ARBA" id="ARBA00001933"/>
    </source>
</evidence>
<comment type="caution">
    <text evidence="7">The sequence shown here is derived from an EMBL/GenBank/DDBJ whole genome shotgun (WGS) entry which is preliminary data.</text>
</comment>
<evidence type="ECO:0000256" key="5">
    <source>
        <dbReference type="PIRSR" id="PIRSR611166-50"/>
    </source>
</evidence>
<gene>
    <name evidence="7" type="ORF">DB30_07421</name>
</gene>
<dbReference type="NCBIfam" id="NF009709">
    <property type="entry name" value="PRK13238.1"/>
    <property type="match status" value="1"/>
</dbReference>
<evidence type="ECO:0000256" key="2">
    <source>
        <dbReference type="ARBA" id="ARBA00009721"/>
    </source>
</evidence>
<dbReference type="SUPFAM" id="SSF53383">
    <property type="entry name" value="PLP-dependent transferases"/>
    <property type="match status" value="1"/>
</dbReference>
<dbReference type="GO" id="GO:0009072">
    <property type="term" value="P:aromatic amino acid metabolic process"/>
    <property type="evidence" value="ECO:0007669"/>
    <property type="project" value="InterPro"/>
</dbReference>
<feature type="domain" description="Aromatic amino acid beta-eliminating lyase/threonine aldolase" evidence="6">
    <location>
        <begin position="56"/>
        <end position="431"/>
    </location>
</feature>
<feature type="modified residue" description="N6-(pyridoxal phosphate)lysine" evidence="5">
    <location>
        <position position="266"/>
    </location>
</feature>
<dbReference type="InterPro" id="IPR011166">
    <property type="entry name" value="Beta-eliminating_lyase"/>
</dbReference>
<dbReference type="GO" id="GO:0016830">
    <property type="term" value="F:carbon-carbon lyase activity"/>
    <property type="evidence" value="ECO:0007669"/>
    <property type="project" value="InterPro"/>
</dbReference>
<dbReference type="RefSeq" id="WP_052554722.1">
    <property type="nucleotide sequence ID" value="NZ_JMCC02000084.1"/>
</dbReference>
<organism evidence="7 8">
    <name type="scientific">Enhygromyxa salina</name>
    <dbReference type="NCBI Taxonomy" id="215803"/>
    <lineage>
        <taxon>Bacteria</taxon>
        <taxon>Pseudomonadati</taxon>
        <taxon>Myxococcota</taxon>
        <taxon>Polyangia</taxon>
        <taxon>Nannocystales</taxon>
        <taxon>Nannocystaceae</taxon>
        <taxon>Enhygromyxa</taxon>
    </lineage>
</organism>
<dbReference type="InterPro" id="IPR015421">
    <property type="entry name" value="PyrdxlP-dep_Trfase_major"/>
</dbReference>
<evidence type="ECO:0000259" key="6">
    <source>
        <dbReference type="Pfam" id="PF01212"/>
    </source>
</evidence>
<dbReference type="PIRSF" id="PIRSF001386">
    <property type="entry name" value="Trpase"/>
    <property type="match status" value="1"/>
</dbReference>
<evidence type="ECO:0000256" key="4">
    <source>
        <dbReference type="ARBA" id="ARBA00023239"/>
    </source>
</evidence>
<dbReference type="AlphaFoldDB" id="A0A0C2CRW0"/>
<dbReference type="InterPro" id="IPR015422">
    <property type="entry name" value="PyrdxlP-dep_Trfase_small"/>
</dbReference>
<dbReference type="Pfam" id="PF01212">
    <property type="entry name" value="Beta_elim_lyase"/>
    <property type="match status" value="1"/>
</dbReference>
<dbReference type="EMBL" id="JMCC02000084">
    <property type="protein sequence ID" value="KIG13926.1"/>
    <property type="molecule type" value="Genomic_DNA"/>
</dbReference>
<comment type="cofactor">
    <cofactor evidence="1 5">
        <name>pyridoxal 5'-phosphate</name>
        <dbReference type="ChEBI" id="CHEBI:597326"/>
    </cofactor>
</comment>
<evidence type="ECO:0000313" key="7">
    <source>
        <dbReference type="EMBL" id="KIG13926.1"/>
    </source>
</evidence>
<dbReference type="Gene3D" id="3.90.1150.10">
    <property type="entry name" value="Aspartate Aminotransferase, domain 1"/>
    <property type="match status" value="1"/>
</dbReference>
<dbReference type="Proteomes" id="UP000031599">
    <property type="component" value="Unassembled WGS sequence"/>
</dbReference>
<sequence>MAAKTDQDPYLDTLAEPFRIKTVERIRLPTRAEREEILKRAFYSVMYLDSADVFVDLGTDSGTGAMSDEQWAALMRGDEAYVRSRSFFTLEKTVQDITGFPHVVPTHQGRAAENIMMNLLLKPGDMVLCNAHFDTTRAHVQHHQAVPVDLVGDWLWEYDEELPFKGNFDLERLAVALERYHSRVPFILITILNNFACSSPVSMANIKAVKALADQYSKPIYFDACRMSENAYFIKTREPGYENTSVTDIVREMLSYGSGCWMSAKKDAIVNIGGFLAVRDEDLARKCQEQLVLYEGFPTYGGLARRDLEAMAVGLREGLDEDYLSHRVRSVAHLGDLLSSEAGVVVSKPVGGSGVFVDVASLYPHLTPEQFPGIALACDLYLEGAIRVGAITFHMNRVVPATGDIVEKVFQFARFAVPRRLYTRSHLEYTAKVMAKVKDRAPANQGYRAVYVPEVLGHFFAKFEPLG</sequence>
<evidence type="ECO:0000313" key="8">
    <source>
        <dbReference type="Proteomes" id="UP000031599"/>
    </source>
</evidence>